<dbReference type="InterPro" id="IPR029063">
    <property type="entry name" value="SAM-dependent_MTases_sf"/>
</dbReference>
<evidence type="ECO:0000256" key="3">
    <source>
        <dbReference type="ARBA" id="ARBA00022691"/>
    </source>
</evidence>
<dbReference type="PANTHER" id="PTHR45875:SF1">
    <property type="entry name" value="METHYLTRANSFERASE N6AMT1"/>
    <property type="match status" value="1"/>
</dbReference>
<gene>
    <name evidence="5" type="ORF">PPROV_000741300</name>
</gene>
<dbReference type="Gene3D" id="3.40.50.150">
    <property type="entry name" value="Vaccinia Virus protein VP39"/>
    <property type="match status" value="1"/>
</dbReference>
<proteinExistence type="predicted"/>
<dbReference type="GO" id="GO:0008757">
    <property type="term" value="F:S-adenosylmethionine-dependent methyltransferase activity"/>
    <property type="evidence" value="ECO:0007669"/>
    <property type="project" value="TreeGrafter"/>
</dbReference>
<sequence length="228" mass="25155">MALSRIALTSYRADECYEPSDDTFLLADAINDDLADALKSEYCNMLAVEVGCGSGYVCTSLALNSPHIQVVATDVNHLAAKHTAQTARNHKCSNNVDIVLCNGLDAFRTRRLFDVLMCNPPYVPTEDEEIYTTTPETTTNHNSVINAAFAGGEKGRLLVDSVLMPQLADYLWKEGRAYVVALHENDVGEIQQDAKARGLESQVVMERRADMERLCVLRFTTTTTTTTL</sequence>
<dbReference type="SUPFAM" id="SSF53335">
    <property type="entry name" value="S-adenosyl-L-methionine-dependent methyltransferases"/>
    <property type="match status" value="1"/>
</dbReference>
<dbReference type="CDD" id="cd02440">
    <property type="entry name" value="AdoMet_MTases"/>
    <property type="match status" value="1"/>
</dbReference>
<reference evidence="5" key="1">
    <citation type="submission" date="2020-10" db="EMBL/GenBank/DDBJ databases">
        <title>Unveiling of a novel bifunctional photoreceptor, Dualchrome1, isolated from a cosmopolitan green alga.</title>
        <authorList>
            <person name="Suzuki S."/>
            <person name="Kawachi M."/>
        </authorList>
    </citation>
    <scope>NUCLEOTIDE SEQUENCE</scope>
    <source>
        <strain evidence="5">NIES 2893</strain>
    </source>
</reference>
<dbReference type="GO" id="GO:0035657">
    <property type="term" value="C:eRF1 methyltransferase complex"/>
    <property type="evidence" value="ECO:0007669"/>
    <property type="project" value="TreeGrafter"/>
</dbReference>
<evidence type="ECO:0000256" key="1">
    <source>
        <dbReference type="ARBA" id="ARBA00022603"/>
    </source>
</evidence>
<keyword evidence="1" id="KW-0489">Methyltransferase</keyword>
<comment type="caution">
    <text evidence="5">The sequence shown here is derived from an EMBL/GenBank/DDBJ whole genome shotgun (WGS) entry which is preliminary data.</text>
</comment>
<organism evidence="5 6">
    <name type="scientific">Pycnococcus provasolii</name>
    <dbReference type="NCBI Taxonomy" id="41880"/>
    <lineage>
        <taxon>Eukaryota</taxon>
        <taxon>Viridiplantae</taxon>
        <taxon>Chlorophyta</taxon>
        <taxon>Pseudoscourfieldiophyceae</taxon>
        <taxon>Pseudoscourfieldiales</taxon>
        <taxon>Pycnococcaceae</taxon>
        <taxon>Pycnococcus</taxon>
    </lineage>
</organism>
<dbReference type="InterPro" id="IPR052190">
    <property type="entry name" value="Euk-Arch_PrmC-MTase"/>
</dbReference>
<dbReference type="Pfam" id="PF05175">
    <property type="entry name" value="MTS"/>
    <property type="match status" value="1"/>
</dbReference>
<dbReference type="Proteomes" id="UP000660262">
    <property type="component" value="Unassembled WGS sequence"/>
</dbReference>
<dbReference type="GO" id="GO:0008276">
    <property type="term" value="F:protein methyltransferase activity"/>
    <property type="evidence" value="ECO:0007669"/>
    <property type="project" value="TreeGrafter"/>
</dbReference>
<evidence type="ECO:0000313" key="6">
    <source>
        <dbReference type="Proteomes" id="UP000660262"/>
    </source>
</evidence>
<dbReference type="GO" id="GO:0032259">
    <property type="term" value="P:methylation"/>
    <property type="evidence" value="ECO:0007669"/>
    <property type="project" value="UniProtKB-KW"/>
</dbReference>
<dbReference type="AlphaFoldDB" id="A0A830HMM3"/>
<name>A0A830HMM3_9CHLO</name>
<keyword evidence="6" id="KW-1185">Reference proteome</keyword>
<evidence type="ECO:0000256" key="2">
    <source>
        <dbReference type="ARBA" id="ARBA00022679"/>
    </source>
</evidence>
<dbReference type="InterPro" id="IPR007848">
    <property type="entry name" value="Small_mtfrase_dom"/>
</dbReference>
<keyword evidence="2" id="KW-0808">Transferase</keyword>
<keyword evidence="3" id="KW-0949">S-adenosyl-L-methionine</keyword>
<evidence type="ECO:0000313" key="5">
    <source>
        <dbReference type="EMBL" id="GHP08676.1"/>
    </source>
</evidence>
<feature type="domain" description="Methyltransferase small" evidence="4">
    <location>
        <begin position="37"/>
        <end position="127"/>
    </location>
</feature>
<accession>A0A830HMM3</accession>
<dbReference type="OrthoDB" id="406152at2759"/>
<evidence type="ECO:0000259" key="4">
    <source>
        <dbReference type="Pfam" id="PF05175"/>
    </source>
</evidence>
<dbReference type="EMBL" id="BNJQ01000021">
    <property type="protein sequence ID" value="GHP08676.1"/>
    <property type="molecule type" value="Genomic_DNA"/>
</dbReference>
<protein>
    <recommendedName>
        <fullName evidence="4">Methyltransferase small domain-containing protein</fullName>
    </recommendedName>
</protein>
<dbReference type="PANTHER" id="PTHR45875">
    <property type="entry name" value="METHYLTRANSFERASE N6AMT1"/>
    <property type="match status" value="1"/>
</dbReference>